<feature type="region of interest" description="Disordered" evidence="1">
    <location>
        <begin position="59"/>
        <end position="121"/>
    </location>
</feature>
<organism evidence="2 3">
    <name type="scientific">Eumeta variegata</name>
    <name type="common">Bagworm moth</name>
    <name type="synonym">Eumeta japonica</name>
    <dbReference type="NCBI Taxonomy" id="151549"/>
    <lineage>
        <taxon>Eukaryota</taxon>
        <taxon>Metazoa</taxon>
        <taxon>Ecdysozoa</taxon>
        <taxon>Arthropoda</taxon>
        <taxon>Hexapoda</taxon>
        <taxon>Insecta</taxon>
        <taxon>Pterygota</taxon>
        <taxon>Neoptera</taxon>
        <taxon>Endopterygota</taxon>
        <taxon>Lepidoptera</taxon>
        <taxon>Glossata</taxon>
        <taxon>Ditrysia</taxon>
        <taxon>Tineoidea</taxon>
        <taxon>Psychidae</taxon>
        <taxon>Oiketicinae</taxon>
        <taxon>Eumeta</taxon>
    </lineage>
</organism>
<evidence type="ECO:0000313" key="2">
    <source>
        <dbReference type="EMBL" id="GBP81899.1"/>
    </source>
</evidence>
<protein>
    <submittedName>
        <fullName evidence="2">Uncharacterized protein</fullName>
    </submittedName>
</protein>
<evidence type="ECO:0000313" key="3">
    <source>
        <dbReference type="Proteomes" id="UP000299102"/>
    </source>
</evidence>
<dbReference type="AlphaFoldDB" id="A0A4C1Z4R1"/>
<evidence type="ECO:0000256" key="1">
    <source>
        <dbReference type="SAM" id="MobiDB-lite"/>
    </source>
</evidence>
<gene>
    <name evidence="2" type="ORF">EVAR_87036_1</name>
</gene>
<keyword evidence="3" id="KW-1185">Reference proteome</keyword>
<comment type="caution">
    <text evidence="2">The sequence shown here is derived from an EMBL/GenBank/DDBJ whole genome shotgun (WGS) entry which is preliminary data.</text>
</comment>
<reference evidence="2 3" key="1">
    <citation type="journal article" date="2019" name="Commun. Biol.">
        <title>The bagworm genome reveals a unique fibroin gene that provides high tensile strength.</title>
        <authorList>
            <person name="Kono N."/>
            <person name="Nakamura H."/>
            <person name="Ohtoshi R."/>
            <person name="Tomita M."/>
            <person name="Numata K."/>
            <person name="Arakawa K."/>
        </authorList>
    </citation>
    <scope>NUCLEOTIDE SEQUENCE [LARGE SCALE GENOMIC DNA]</scope>
</reference>
<name>A0A4C1Z4R1_EUMVA</name>
<dbReference type="Proteomes" id="UP000299102">
    <property type="component" value="Unassembled WGS sequence"/>
</dbReference>
<sequence>MRMRPSTSHYKDRPRIYVGRRCRHVYPAWSLEHTVPMRGQRVDCYTTEEADNRAFRYSRNRPTHSTDRGRGAAVGRTYTDGHTRTQQPAPAPALSEIIFQRPQRPRPHGAQSDRPTRSNPTPALATAIYLKIYSGRFSSDFDDPVTEVHLSRRPGSFYPRLAFRRPLRPRGRPTSLTLLYLIPNAHVAGTLYGRVAVRVHMLKRLRRHGCHFDICHFDGHQRAAILRHGGGAARV</sequence>
<proteinExistence type="predicted"/>
<accession>A0A4C1Z4R1</accession>
<dbReference type="EMBL" id="BGZK01001536">
    <property type="protein sequence ID" value="GBP81899.1"/>
    <property type="molecule type" value="Genomic_DNA"/>
</dbReference>